<organism evidence="2">
    <name type="scientific">Capitella teleta</name>
    <name type="common">Polychaete worm</name>
    <dbReference type="NCBI Taxonomy" id="283909"/>
    <lineage>
        <taxon>Eukaryota</taxon>
        <taxon>Metazoa</taxon>
        <taxon>Spiralia</taxon>
        <taxon>Lophotrochozoa</taxon>
        <taxon>Annelida</taxon>
        <taxon>Polychaeta</taxon>
        <taxon>Sedentaria</taxon>
        <taxon>Scolecida</taxon>
        <taxon>Capitellidae</taxon>
        <taxon>Capitella</taxon>
    </lineage>
</organism>
<accession>R7U0W0</accession>
<dbReference type="EMBL" id="AMQN01009959">
    <property type="status" value="NOT_ANNOTATED_CDS"/>
    <property type="molecule type" value="Genomic_DNA"/>
</dbReference>
<keyword evidence="1" id="KW-0472">Membrane</keyword>
<evidence type="ECO:0000313" key="4">
    <source>
        <dbReference type="Proteomes" id="UP000014760"/>
    </source>
</evidence>
<evidence type="ECO:0000256" key="1">
    <source>
        <dbReference type="SAM" id="Phobius"/>
    </source>
</evidence>
<keyword evidence="1" id="KW-1133">Transmembrane helix</keyword>
<evidence type="ECO:0000313" key="3">
    <source>
        <dbReference type="EnsemblMetazoa" id="CapteP213361"/>
    </source>
</evidence>
<gene>
    <name evidence="2" type="ORF">CAPTEDRAFT_213361</name>
</gene>
<feature type="transmembrane region" description="Helical" evidence="1">
    <location>
        <begin position="34"/>
        <end position="55"/>
    </location>
</feature>
<sequence length="181" mass="20632">MKSDKHGRGSLLVDERDGRKACSSSGKWSRFGRGLLVTVLGLILLGFCSWTVILYSVKLLKLQERVEYLETRIKQQDDVIPQHIQKYLDTHLDALIQKKLKDEDESKQHRQRRDAEVDSPCICPAVAPMANHTQAAPDQNVWFRFKILEALVLKASTFEALWGLNLVASKRGFLIRLYTPG</sequence>
<dbReference type="EnsemblMetazoa" id="CapteT213361">
    <property type="protein sequence ID" value="CapteP213361"/>
    <property type="gene ID" value="CapteG213361"/>
</dbReference>
<proteinExistence type="predicted"/>
<dbReference type="Proteomes" id="UP000014760">
    <property type="component" value="Unassembled WGS sequence"/>
</dbReference>
<protein>
    <submittedName>
        <fullName evidence="2 3">Uncharacterized protein</fullName>
    </submittedName>
</protein>
<name>R7U0W0_CAPTE</name>
<reference evidence="4" key="1">
    <citation type="submission" date="2012-12" db="EMBL/GenBank/DDBJ databases">
        <authorList>
            <person name="Hellsten U."/>
            <person name="Grimwood J."/>
            <person name="Chapman J.A."/>
            <person name="Shapiro H."/>
            <person name="Aerts A."/>
            <person name="Otillar R.P."/>
            <person name="Terry A.Y."/>
            <person name="Boore J.L."/>
            <person name="Simakov O."/>
            <person name="Marletaz F."/>
            <person name="Cho S.-J."/>
            <person name="Edsinger-Gonzales E."/>
            <person name="Havlak P."/>
            <person name="Kuo D.-H."/>
            <person name="Larsson T."/>
            <person name="Lv J."/>
            <person name="Arendt D."/>
            <person name="Savage R."/>
            <person name="Osoegawa K."/>
            <person name="de Jong P."/>
            <person name="Lindberg D.R."/>
            <person name="Seaver E.C."/>
            <person name="Weisblat D.A."/>
            <person name="Putnam N.H."/>
            <person name="Grigoriev I.V."/>
            <person name="Rokhsar D.S."/>
        </authorList>
    </citation>
    <scope>NUCLEOTIDE SEQUENCE</scope>
    <source>
        <strain evidence="4">I ESC-2004</strain>
    </source>
</reference>
<keyword evidence="1" id="KW-0812">Transmembrane</keyword>
<dbReference type="HOGENOM" id="CLU_1490394_0_0_1"/>
<keyword evidence="4" id="KW-1185">Reference proteome</keyword>
<reference evidence="3" key="3">
    <citation type="submission" date="2015-06" db="UniProtKB">
        <authorList>
            <consortium name="EnsemblMetazoa"/>
        </authorList>
    </citation>
    <scope>IDENTIFICATION</scope>
</reference>
<dbReference type="EMBL" id="KB306678">
    <property type="protein sequence ID" value="ELT99649.1"/>
    <property type="molecule type" value="Genomic_DNA"/>
</dbReference>
<reference evidence="2 4" key="2">
    <citation type="journal article" date="2013" name="Nature">
        <title>Insights into bilaterian evolution from three spiralian genomes.</title>
        <authorList>
            <person name="Simakov O."/>
            <person name="Marletaz F."/>
            <person name="Cho S.J."/>
            <person name="Edsinger-Gonzales E."/>
            <person name="Havlak P."/>
            <person name="Hellsten U."/>
            <person name="Kuo D.H."/>
            <person name="Larsson T."/>
            <person name="Lv J."/>
            <person name="Arendt D."/>
            <person name="Savage R."/>
            <person name="Osoegawa K."/>
            <person name="de Jong P."/>
            <person name="Grimwood J."/>
            <person name="Chapman J.A."/>
            <person name="Shapiro H."/>
            <person name="Aerts A."/>
            <person name="Otillar R.P."/>
            <person name="Terry A.Y."/>
            <person name="Boore J.L."/>
            <person name="Grigoriev I.V."/>
            <person name="Lindberg D.R."/>
            <person name="Seaver E.C."/>
            <person name="Weisblat D.A."/>
            <person name="Putnam N.H."/>
            <person name="Rokhsar D.S."/>
        </authorList>
    </citation>
    <scope>NUCLEOTIDE SEQUENCE</scope>
    <source>
        <strain evidence="2 4">I ESC-2004</strain>
    </source>
</reference>
<evidence type="ECO:0000313" key="2">
    <source>
        <dbReference type="EMBL" id="ELT99649.1"/>
    </source>
</evidence>
<dbReference type="AlphaFoldDB" id="R7U0W0"/>